<organism evidence="4 5">
    <name type="scientific">Desulfamplus magnetovallimortis</name>
    <dbReference type="NCBI Taxonomy" id="1246637"/>
    <lineage>
        <taxon>Bacteria</taxon>
        <taxon>Pseudomonadati</taxon>
        <taxon>Thermodesulfobacteriota</taxon>
        <taxon>Desulfobacteria</taxon>
        <taxon>Desulfobacterales</taxon>
        <taxon>Desulfobacteraceae</taxon>
        <taxon>Desulfamplus</taxon>
    </lineage>
</organism>
<proteinExistence type="predicted"/>
<dbReference type="OrthoDB" id="9802066at2"/>
<dbReference type="PANTHER" id="PTHR44591:SF19">
    <property type="entry name" value="TWO-COMPONENT RESPONSE REGULATOR-RELATED"/>
    <property type="match status" value="1"/>
</dbReference>
<keyword evidence="5" id="KW-1185">Reference proteome</keyword>
<protein>
    <recommendedName>
        <fullName evidence="3">Response regulatory domain-containing protein</fullName>
    </recommendedName>
</protein>
<sequence>MSKKSIKAKTMDKITTGKFSHTVLIVDDEKKIGKSIGRLLTLNDISFVYAESGHKAMDEMRSAEKPFSVILSDQQMPEMSGAEFLEQAKKIHPDTIRFLLTAYSDIDTVTASINKGSVHRYLLKPWDDDILMETLNSAFLQYEKIIENERLLVTAKTQHKKLLQMEQALMEITSRQYREIRKRDREIEHIQAQLKDDLSNASCHPDQLIDELNSFIDNSINKEMVNKEKVVKEKKTEDEKKKK</sequence>
<feature type="modified residue" description="4-aspartylphosphate" evidence="2">
    <location>
        <position position="73"/>
    </location>
</feature>
<dbReference type="PROSITE" id="PS50110">
    <property type="entry name" value="RESPONSE_REGULATORY"/>
    <property type="match status" value="1"/>
</dbReference>
<dbReference type="Pfam" id="PF00072">
    <property type="entry name" value="Response_reg"/>
    <property type="match status" value="1"/>
</dbReference>
<evidence type="ECO:0000256" key="1">
    <source>
        <dbReference type="ARBA" id="ARBA00022553"/>
    </source>
</evidence>
<accession>A0A1W1HJG0</accession>
<evidence type="ECO:0000313" key="5">
    <source>
        <dbReference type="Proteomes" id="UP000191931"/>
    </source>
</evidence>
<evidence type="ECO:0000259" key="3">
    <source>
        <dbReference type="PROSITE" id="PS50110"/>
    </source>
</evidence>
<feature type="domain" description="Response regulatory" evidence="3">
    <location>
        <begin position="22"/>
        <end position="139"/>
    </location>
</feature>
<evidence type="ECO:0000313" key="4">
    <source>
        <dbReference type="EMBL" id="SLM32512.1"/>
    </source>
</evidence>
<dbReference type="Proteomes" id="UP000191931">
    <property type="component" value="Unassembled WGS sequence"/>
</dbReference>
<evidence type="ECO:0000256" key="2">
    <source>
        <dbReference type="PROSITE-ProRule" id="PRU00169"/>
    </source>
</evidence>
<reference evidence="4 5" key="1">
    <citation type="submission" date="2017-03" db="EMBL/GenBank/DDBJ databases">
        <authorList>
            <person name="Afonso C.L."/>
            <person name="Miller P.J."/>
            <person name="Scott M.A."/>
            <person name="Spackman E."/>
            <person name="Goraichik I."/>
            <person name="Dimitrov K.M."/>
            <person name="Suarez D.L."/>
            <person name="Swayne D.E."/>
        </authorList>
    </citation>
    <scope>NUCLEOTIDE SEQUENCE [LARGE SCALE GENOMIC DNA]</scope>
    <source>
        <strain evidence="4">PRJEB14757</strain>
    </source>
</reference>
<gene>
    <name evidence="4" type="ORF">MTBBW1_750033</name>
</gene>
<dbReference type="STRING" id="1246637.MTBBW1_750033"/>
<dbReference type="InterPro" id="IPR011006">
    <property type="entry name" value="CheY-like_superfamily"/>
</dbReference>
<dbReference type="EMBL" id="FWEV01000320">
    <property type="protein sequence ID" value="SLM32512.1"/>
    <property type="molecule type" value="Genomic_DNA"/>
</dbReference>
<dbReference type="SUPFAM" id="SSF52172">
    <property type="entry name" value="CheY-like"/>
    <property type="match status" value="1"/>
</dbReference>
<dbReference type="SMART" id="SM00448">
    <property type="entry name" value="REC"/>
    <property type="match status" value="1"/>
</dbReference>
<dbReference type="GO" id="GO:0000160">
    <property type="term" value="P:phosphorelay signal transduction system"/>
    <property type="evidence" value="ECO:0007669"/>
    <property type="project" value="InterPro"/>
</dbReference>
<dbReference type="InterPro" id="IPR001789">
    <property type="entry name" value="Sig_transdc_resp-reg_receiver"/>
</dbReference>
<name>A0A1W1HJG0_9BACT</name>
<dbReference type="AlphaFoldDB" id="A0A1W1HJG0"/>
<dbReference type="CDD" id="cd17569">
    <property type="entry name" value="REC_HupR-like"/>
    <property type="match status" value="1"/>
</dbReference>
<dbReference type="Gene3D" id="3.40.50.2300">
    <property type="match status" value="1"/>
</dbReference>
<dbReference type="InterPro" id="IPR050595">
    <property type="entry name" value="Bact_response_regulator"/>
</dbReference>
<keyword evidence="1 2" id="KW-0597">Phosphoprotein</keyword>
<dbReference type="PANTHER" id="PTHR44591">
    <property type="entry name" value="STRESS RESPONSE REGULATOR PROTEIN 1"/>
    <property type="match status" value="1"/>
</dbReference>